<accession>A0A9N8WML5</accession>
<dbReference type="InterPro" id="IPR006597">
    <property type="entry name" value="Sel1-like"/>
</dbReference>
<dbReference type="SUPFAM" id="SSF81901">
    <property type="entry name" value="HCP-like"/>
    <property type="match status" value="1"/>
</dbReference>
<dbReference type="SMART" id="SM00671">
    <property type="entry name" value="SEL1"/>
    <property type="match status" value="4"/>
</dbReference>
<comment type="caution">
    <text evidence="2">The sequence shown here is derived from an EMBL/GenBank/DDBJ whole genome shotgun (WGS) entry which is preliminary data.</text>
</comment>
<reference evidence="2" key="1">
    <citation type="submission" date="2021-06" db="EMBL/GenBank/DDBJ databases">
        <authorList>
            <person name="Kallberg Y."/>
            <person name="Tangrot J."/>
            <person name="Rosling A."/>
        </authorList>
    </citation>
    <scope>NUCLEOTIDE SEQUENCE</scope>
    <source>
        <strain evidence="2">FL130A</strain>
    </source>
</reference>
<dbReference type="PANTHER" id="PTHR11102:SF160">
    <property type="entry name" value="ERAD-ASSOCIATED E3 UBIQUITIN-PROTEIN LIGASE COMPONENT HRD3"/>
    <property type="match status" value="1"/>
</dbReference>
<dbReference type="Proteomes" id="UP000789508">
    <property type="component" value="Unassembled WGS sequence"/>
</dbReference>
<comment type="similarity">
    <text evidence="1">Belongs to the sel-1 family.</text>
</comment>
<dbReference type="AlphaFoldDB" id="A0A9N8WML5"/>
<keyword evidence="3" id="KW-1185">Reference proteome</keyword>
<evidence type="ECO:0000256" key="1">
    <source>
        <dbReference type="ARBA" id="ARBA00038101"/>
    </source>
</evidence>
<dbReference type="PANTHER" id="PTHR11102">
    <property type="entry name" value="SEL-1-LIKE PROTEIN"/>
    <property type="match status" value="1"/>
</dbReference>
<evidence type="ECO:0000313" key="3">
    <source>
        <dbReference type="Proteomes" id="UP000789508"/>
    </source>
</evidence>
<gene>
    <name evidence="2" type="ORF">ALEPTO_LOCUS2957</name>
</gene>
<evidence type="ECO:0000313" key="2">
    <source>
        <dbReference type="EMBL" id="CAG8490502.1"/>
    </source>
</evidence>
<dbReference type="InterPro" id="IPR011990">
    <property type="entry name" value="TPR-like_helical_dom_sf"/>
</dbReference>
<dbReference type="InterPro" id="IPR050767">
    <property type="entry name" value="Sel1_AlgK"/>
</dbReference>
<dbReference type="Pfam" id="PF08238">
    <property type="entry name" value="Sel1"/>
    <property type="match status" value="4"/>
</dbReference>
<dbReference type="OrthoDB" id="2384430at2759"/>
<protein>
    <submittedName>
        <fullName evidence="2">1157_t:CDS:1</fullName>
    </submittedName>
</protein>
<dbReference type="EMBL" id="CAJVPS010000495">
    <property type="protein sequence ID" value="CAG8490502.1"/>
    <property type="molecule type" value="Genomic_DNA"/>
</dbReference>
<organism evidence="2 3">
    <name type="scientific">Ambispora leptoticha</name>
    <dbReference type="NCBI Taxonomy" id="144679"/>
    <lineage>
        <taxon>Eukaryota</taxon>
        <taxon>Fungi</taxon>
        <taxon>Fungi incertae sedis</taxon>
        <taxon>Mucoromycota</taxon>
        <taxon>Glomeromycotina</taxon>
        <taxon>Glomeromycetes</taxon>
        <taxon>Archaeosporales</taxon>
        <taxon>Ambisporaceae</taxon>
        <taxon>Ambispora</taxon>
    </lineage>
</organism>
<proteinExistence type="inferred from homology"/>
<name>A0A9N8WML5_9GLOM</name>
<dbReference type="Gene3D" id="1.25.40.10">
    <property type="entry name" value="Tetratricopeptide repeat domain"/>
    <property type="match status" value="1"/>
</dbReference>
<sequence>MENSSEVSLNEEQKTLLLDLLDRFRSTIATCAYLNTASQCIRNWINEKNEKNPKNQITDELLFSNLLIGVSENPTLFGSLLAFFYDCGIGTRRDRTKAIELYSKNANTGDPLAQNELGYIYENEGDSTLALNWYNEAAKSRWPDSFDNLGRAYYDGIHVDQDFRASAYYFRLGAELGHVSSQLNMGSIYRRGNGVVKDLHSSIYWFHKLFKNSKELEVKLSLRKIFNNSYF</sequence>